<evidence type="ECO:0000313" key="5">
    <source>
        <dbReference type="Proteomes" id="UP000233597"/>
    </source>
</evidence>
<dbReference type="CDD" id="cd01948">
    <property type="entry name" value="EAL"/>
    <property type="match status" value="1"/>
</dbReference>
<feature type="transmembrane region" description="Helical" evidence="1">
    <location>
        <begin position="138"/>
        <end position="157"/>
    </location>
</feature>
<sequence>MQASAAFGISTGRFRGNRQADHFSDRVYCHLTESQFVQLTKQFASFVDLFRLHRDRPELLRAQVKGLTRQIPMMYLLLVTNSIALSYTHYGQAPFFLTVIFPAFLSIVCLMRSVSWIRAKAVLDDPDAIIGVLQRIRIMSVVVSIMFTLWGLALYYYGDDLHRGHVAYFASITAVGCIFCLFQFPAAAMSVVIVVLGTYVGFFAFNGSAIYVAISLNMATVLAVIIYFIRNYYSSFSALLQSRIVLEEQHRQTLELSQQNEKLAHCDALTGLANRRDYFNFLNTKIADAEKCMALKDHKAGDGKFAVFLIDLDGFKPVNDVHGHLVGDEILISAGQRICEALGAGGYVARLGGDEFGVILDDYENEATLEKLSSQICISLHRPFDCAGGSVQLSATVGIATFPAAARSAIGLFERADFALYHAKRNDRGTAVLFAARHETIIRQESRIEQGLRQADLETELSLVFQPVYNLATGDIYSVEALARWNNPELGFVPPDVFFPMAEKTGRVNDLTRTLFNRLLAEVATWPEHIGFSFNLSAHDLAVSDMMNWLIARIEQSGIAPKRITFEVTETAILRDFDAARHHIDRLRQCGARVALDDFGIGFSSLRYIHELDIDCLKIDRSFITPIVTNPRSQSIVKTVFDMCENFGIDCVVEGVETAEQCDVLRHFGARYAQGYLFARPAAKFSFNPLVPMPAVSVRAGG</sequence>
<dbReference type="InterPro" id="IPR035919">
    <property type="entry name" value="EAL_sf"/>
</dbReference>
<feature type="transmembrane region" description="Helical" evidence="1">
    <location>
        <begin position="71"/>
        <end position="89"/>
    </location>
</feature>
<dbReference type="PROSITE" id="PS50883">
    <property type="entry name" value="EAL"/>
    <property type="match status" value="1"/>
</dbReference>
<proteinExistence type="predicted"/>
<dbReference type="InterPro" id="IPR001633">
    <property type="entry name" value="EAL_dom"/>
</dbReference>
<dbReference type="CDD" id="cd01949">
    <property type="entry name" value="GGDEF"/>
    <property type="match status" value="1"/>
</dbReference>
<evidence type="ECO:0000259" key="3">
    <source>
        <dbReference type="PROSITE" id="PS50887"/>
    </source>
</evidence>
<feature type="transmembrane region" description="Helical" evidence="1">
    <location>
        <begin position="95"/>
        <end position="117"/>
    </location>
</feature>
<evidence type="ECO:0000259" key="2">
    <source>
        <dbReference type="PROSITE" id="PS50883"/>
    </source>
</evidence>
<dbReference type="SMART" id="SM00052">
    <property type="entry name" value="EAL"/>
    <property type="match status" value="1"/>
</dbReference>
<dbReference type="Proteomes" id="UP000233597">
    <property type="component" value="Unassembled WGS sequence"/>
</dbReference>
<reference evidence="4 5" key="1">
    <citation type="submission" date="2017-09" db="EMBL/GenBank/DDBJ databases">
        <title>Biodiversity and function of Thalassospira species in the particle-attached aromatic-hydrocarbon-degrading consortia from the surface seawater of the South China Sea.</title>
        <authorList>
            <person name="Dong C."/>
            <person name="Liu R."/>
            <person name="Shao Z."/>
        </authorList>
    </citation>
    <scope>NUCLEOTIDE SEQUENCE [LARGE SCALE GENOMIC DNA]</scope>
    <source>
        <strain evidence="4 5">CSC1P2</strain>
    </source>
</reference>
<dbReference type="SUPFAM" id="SSF55073">
    <property type="entry name" value="Nucleotide cyclase"/>
    <property type="match status" value="1"/>
</dbReference>
<dbReference type="Pfam" id="PF00990">
    <property type="entry name" value="GGDEF"/>
    <property type="match status" value="1"/>
</dbReference>
<dbReference type="EMBL" id="NWTK01000001">
    <property type="protein sequence ID" value="PKR56241.1"/>
    <property type="molecule type" value="Genomic_DNA"/>
</dbReference>
<dbReference type="OrthoDB" id="9814202at2"/>
<dbReference type="GO" id="GO:0071111">
    <property type="term" value="F:cyclic-guanylate-specific phosphodiesterase activity"/>
    <property type="evidence" value="ECO:0007669"/>
    <property type="project" value="InterPro"/>
</dbReference>
<feature type="domain" description="EAL" evidence="2">
    <location>
        <begin position="445"/>
        <end position="695"/>
    </location>
</feature>
<dbReference type="PANTHER" id="PTHR33121">
    <property type="entry name" value="CYCLIC DI-GMP PHOSPHODIESTERASE PDEF"/>
    <property type="match status" value="1"/>
</dbReference>
<accession>A0A2N3L097</accession>
<dbReference type="AlphaFoldDB" id="A0A2N3L097"/>
<name>A0A2N3L097_9PROT</name>
<organism evidence="4 5">
    <name type="scientific">Thalassospira marina</name>
    <dbReference type="NCBI Taxonomy" id="2048283"/>
    <lineage>
        <taxon>Bacteria</taxon>
        <taxon>Pseudomonadati</taxon>
        <taxon>Pseudomonadota</taxon>
        <taxon>Alphaproteobacteria</taxon>
        <taxon>Rhodospirillales</taxon>
        <taxon>Thalassospiraceae</taxon>
        <taxon>Thalassospira</taxon>
    </lineage>
</organism>
<feature type="transmembrane region" description="Helical" evidence="1">
    <location>
        <begin position="169"/>
        <end position="202"/>
    </location>
</feature>
<dbReference type="SUPFAM" id="SSF141868">
    <property type="entry name" value="EAL domain-like"/>
    <property type="match status" value="1"/>
</dbReference>
<dbReference type="PROSITE" id="PS50887">
    <property type="entry name" value="GGDEF"/>
    <property type="match status" value="1"/>
</dbReference>
<dbReference type="SMART" id="SM00267">
    <property type="entry name" value="GGDEF"/>
    <property type="match status" value="1"/>
</dbReference>
<keyword evidence="1" id="KW-0812">Transmembrane</keyword>
<dbReference type="Gene3D" id="3.30.70.270">
    <property type="match status" value="1"/>
</dbReference>
<dbReference type="InterPro" id="IPR029787">
    <property type="entry name" value="Nucleotide_cyclase"/>
</dbReference>
<comment type="caution">
    <text evidence="4">The sequence shown here is derived from an EMBL/GenBank/DDBJ whole genome shotgun (WGS) entry which is preliminary data.</text>
</comment>
<feature type="domain" description="GGDEF" evidence="3">
    <location>
        <begin position="303"/>
        <end position="436"/>
    </location>
</feature>
<feature type="transmembrane region" description="Helical" evidence="1">
    <location>
        <begin position="209"/>
        <end position="229"/>
    </location>
</feature>
<evidence type="ECO:0000313" key="4">
    <source>
        <dbReference type="EMBL" id="PKR56241.1"/>
    </source>
</evidence>
<dbReference type="Gene3D" id="3.20.20.450">
    <property type="entry name" value="EAL domain"/>
    <property type="match status" value="1"/>
</dbReference>
<dbReference type="InterPro" id="IPR050706">
    <property type="entry name" value="Cyclic-di-GMP_PDE-like"/>
</dbReference>
<dbReference type="NCBIfam" id="TIGR00254">
    <property type="entry name" value="GGDEF"/>
    <property type="match status" value="1"/>
</dbReference>
<evidence type="ECO:0000256" key="1">
    <source>
        <dbReference type="SAM" id="Phobius"/>
    </source>
</evidence>
<dbReference type="PANTHER" id="PTHR33121:SF71">
    <property type="entry name" value="OXYGEN SENSOR PROTEIN DOSP"/>
    <property type="match status" value="1"/>
</dbReference>
<keyword evidence="1" id="KW-0472">Membrane</keyword>
<dbReference type="Pfam" id="PF00563">
    <property type="entry name" value="EAL"/>
    <property type="match status" value="1"/>
</dbReference>
<gene>
    <name evidence="4" type="ORF">COO20_02565</name>
</gene>
<dbReference type="InterPro" id="IPR043128">
    <property type="entry name" value="Rev_trsase/Diguanyl_cyclase"/>
</dbReference>
<keyword evidence="1" id="KW-1133">Transmembrane helix</keyword>
<protein>
    <submittedName>
        <fullName evidence="4">GGDEF-domain containing protein</fullName>
    </submittedName>
</protein>
<dbReference type="InterPro" id="IPR000160">
    <property type="entry name" value="GGDEF_dom"/>
</dbReference>